<feature type="compositionally biased region" description="Polar residues" evidence="1">
    <location>
        <begin position="1"/>
        <end position="15"/>
    </location>
</feature>
<protein>
    <submittedName>
        <fullName evidence="2">Uncharacterized protein</fullName>
    </submittedName>
</protein>
<accession>A0A9P7G334</accession>
<gene>
    <name evidence="2" type="ORF">DXG03_002071</name>
</gene>
<comment type="caution">
    <text evidence="2">The sequence shown here is derived from an EMBL/GenBank/DDBJ whole genome shotgun (WGS) entry which is preliminary data.</text>
</comment>
<feature type="non-terminal residue" evidence="2">
    <location>
        <position position="309"/>
    </location>
</feature>
<proteinExistence type="predicted"/>
<feature type="region of interest" description="Disordered" evidence="1">
    <location>
        <begin position="48"/>
        <end position="70"/>
    </location>
</feature>
<feature type="compositionally biased region" description="Basic and acidic residues" evidence="1">
    <location>
        <begin position="60"/>
        <end position="70"/>
    </location>
</feature>
<reference evidence="2" key="2">
    <citation type="submission" date="2021-10" db="EMBL/GenBank/DDBJ databases">
        <title>Phylogenomics reveals ancestral predisposition of the termite-cultivated fungus Termitomyces towards a domesticated lifestyle.</title>
        <authorList>
            <person name="Auxier B."/>
            <person name="Grum-Grzhimaylo A."/>
            <person name="Cardenas M.E."/>
            <person name="Lodge J.D."/>
            <person name="Laessoe T."/>
            <person name="Pedersen O."/>
            <person name="Smith M.E."/>
            <person name="Kuyper T.W."/>
            <person name="Franco-Molano E.A."/>
            <person name="Baroni T.J."/>
            <person name="Aanen D.K."/>
        </authorList>
    </citation>
    <scope>NUCLEOTIDE SEQUENCE</scope>
    <source>
        <strain evidence="2">AP01</strain>
        <tissue evidence="2">Mycelium</tissue>
    </source>
</reference>
<evidence type="ECO:0000313" key="3">
    <source>
        <dbReference type="Proteomes" id="UP000775547"/>
    </source>
</evidence>
<feature type="region of interest" description="Disordered" evidence="1">
    <location>
        <begin position="1"/>
        <end position="35"/>
    </location>
</feature>
<name>A0A9P7G334_9AGAR</name>
<reference evidence="2" key="1">
    <citation type="submission" date="2020-07" db="EMBL/GenBank/DDBJ databases">
        <authorList>
            <person name="Nieuwenhuis M."/>
            <person name="Van De Peppel L.J.J."/>
        </authorList>
    </citation>
    <scope>NUCLEOTIDE SEQUENCE</scope>
    <source>
        <strain evidence="2">AP01</strain>
        <tissue evidence="2">Mycelium</tissue>
    </source>
</reference>
<evidence type="ECO:0000256" key="1">
    <source>
        <dbReference type="SAM" id="MobiDB-lite"/>
    </source>
</evidence>
<dbReference type="EMBL" id="JABCKV010001534">
    <property type="protein sequence ID" value="KAG5639970.1"/>
    <property type="molecule type" value="Genomic_DNA"/>
</dbReference>
<organism evidence="2 3">
    <name type="scientific">Asterophora parasitica</name>
    <dbReference type="NCBI Taxonomy" id="117018"/>
    <lineage>
        <taxon>Eukaryota</taxon>
        <taxon>Fungi</taxon>
        <taxon>Dikarya</taxon>
        <taxon>Basidiomycota</taxon>
        <taxon>Agaricomycotina</taxon>
        <taxon>Agaricomycetes</taxon>
        <taxon>Agaricomycetidae</taxon>
        <taxon>Agaricales</taxon>
        <taxon>Tricholomatineae</taxon>
        <taxon>Lyophyllaceae</taxon>
        <taxon>Asterophora</taxon>
    </lineage>
</organism>
<sequence>MSAKSSDIQTTSFRRVTTHDACGHGTVTNAHTPPRAASLLPIPASRQQRIPAPAPTSPEDIAKPMHRSREPWPAASLRRWRKESFEPMTVKKLYRLVNITWRQNCLGFDKNPKELKIHLCRVKVSPLRDFFQYKTERVGPVLSPNSNELLKAGDHLGICTQTEIRAAVLERDGRTCCFTGQKLDIGTGFVQWIVPPVLYYEMEVENIAKRCEEEEEVSAENAEPIKRLMVAQNAITMHANLVDLFRFNVLSVDCDDVIHHLSLPKIDLILQEDKYRIVCFDQEVLDVTLRRNLLINGDANNRLDDRYLD</sequence>
<dbReference type="Proteomes" id="UP000775547">
    <property type="component" value="Unassembled WGS sequence"/>
</dbReference>
<dbReference type="AlphaFoldDB" id="A0A9P7G334"/>
<keyword evidence="3" id="KW-1185">Reference proteome</keyword>
<evidence type="ECO:0000313" key="2">
    <source>
        <dbReference type="EMBL" id="KAG5639970.1"/>
    </source>
</evidence>